<comment type="subcellular location">
    <subcellularLocation>
        <location evidence="1">Membrane</location>
    </subcellularLocation>
</comment>
<organism evidence="9 10">
    <name type="scientific">candidate division CPR1 bacterium GW2011_GWC1_49_13</name>
    <dbReference type="NCBI Taxonomy" id="1618342"/>
    <lineage>
        <taxon>Bacteria</taxon>
        <taxon>candidate division CPR1</taxon>
    </lineage>
</organism>
<dbReference type="GO" id="GO:0016020">
    <property type="term" value="C:membrane"/>
    <property type="evidence" value="ECO:0007669"/>
    <property type="project" value="UniProtKB-SubCell"/>
</dbReference>
<dbReference type="GO" id="GO:0006605">
    <property type="term" value="P:protein targeting"/>
    <property type="evidence" value="ECO:0007669"/>
    <property type="project" value="InterPro"/>
</dbReference>
<evidence type="ECO:0000313" key="10">
    <source>
        <dbReference type="Proteomes" id="UP000034119"/>
    </source>
</evidence>
<evidence type="ECO:0000256" key="2">
    <source>
        <dbReference type="ARBA" id="ARBA00022448"/>
    </source>
</evidence>
<evidence type="ECO:0000256" key="8">
    <source>
        <dbReference type="SAM" id="Phobius"/>
    </source>
</evidence>
<keyword evidence="4" id="KW-0653">Protein transport</keyword>
<dbReference type="Proteomes" id="UP000034119">
    <property type="component" value="Unassembled WGS sequence"/>
</dbReference>
<proteinExistence type="predicted"/>
<dbReference type="EMBL" id="LCPW01000026">
    <property type="protein sequence ID" value="KKW05243.1"/>
    <property type="molecule type" value="Genomic_DNA"/>
</dbReference>
<dbReference type="STRING" id="1618342.UY40_C0026G0001"/>
<feature type="non-terminal residue" evidence="9">
    <location>
        <position position="1"/>
    </location>
</feature>
<evidence type="ECO:0000313" key="9">
    <source>
        <dbReference type="EMBL" id="KKW05243.1"/>
    </source>
</evidence>
<evidence type="ECO:0000256" key="1">
    <source>
        <dbReference type="ARBA" id="ARBA00004370"/>
    </source>
</evidence>
<keyword evidence="7 8" id="KW-0472">Membrane</keyword>
<reference evidence="9 10" key="1">
    <citation type="journal article" date="2015" name="Nature">
        <title>rRNA introns, odd ribosomes, and small enigmatic genomes across a large radiation of phyla.</title>
        <authorList>
            <person name="Brown C.T."/>
            <person name="Hug L.A."/>
            <person name="Thomas B.C."/>
            <person name="Sharon I."/>
            <person name="Castelle C.J."/>
            <person name="Singh A."/>
            <person name="Wilkins M.J."/>
            <person name="Williams K.H."/>
            <person name="Banfield J.F."/>
        </authorList>
    </citation>
    <scope>NUCLEOTIDE SEQUENCE [LARGE SCALE GENOMIC DNA]</scope>
</reference>
<evidence type="ECO:0000256" key="7">
    <source>
        <dbReference type="ARBA" id="ARBA00023136"/>
    </source>
</evidence>
<comment type="caution">
    <text evidence="9">The sequence shown here is derived from an EMBL/GenBank/DDBJ whole genome shotgun (WGS) entry which is preliminary data.</text>
</comment>
<keyword evidence="5 8" id="KW-1133">Transmembrane helix</keyword>
<keyword evidence="6" id="KW-0811">Translocation</keyword>
<evidence type="ECO:0000256" key="5">
    <source>
        <dbReference type="ARBA" id="ARBA00022989"/>
    </source>
</evidence>
<evidence type="ECO:0000256" key="4">
    <source>
        <dbReference type="ARBA" id="ARBA00022927"/>
    </source>
</evidence>
<keyword evidence="2" id="KW-0813">Transport</keyword>
<evidence type="ECO:0008006" key="11">
    <source>
        <dbReference type="Google" id="ProtNLM"/>
    </source>
</evidence>
<protein>
    <recommendedName>
        <fullName evidence="11">Preprotein translocase subunit SecE</fullName>
    </recommendedName>
</protein>
<evidence type="ECO:0000256" key="6">
    <source>
        <dbReference type="ARBA" id="ARBA00023010"/>
    </source>
</evidence>
<evidence type="ECO:0000256" key="3">
    <source>
        <dbReference type="ARBA" id="ARBA00022692"/>
    </source>
</evidence>
<gene>
    <name evidence="9" type="ORF">UY40_C0026G0001</name>
</gene>
<dbReference type="Pfam" id="PF00584">
    <property type="entry name" value="SecE"/>
    <property type="match status" value="1"/>
</dbReference>
<sequence>AQTTRLTLTVLAITFAVAGLVAGLDYLFNRFLSFLVGR</sequence>
<accession>A0A0G1VFB3</accession>
<dbReference type="GO" id="GO:0006886">
    <property type="term" value="P:intracellular protein transport"/>
    <property type="evidence" value="ECO:0007669"/>
    <property type="project" value="InterPro"/>
</dbReference>
<name>A0A0G1VFB3_9BACT</name>
<feature type="transmembrane region" description="Helical" evidence="8">
    <location>
        <begin position="6"/>
        <end position="28"/>
    </location>
</feature>
<dbReference type="InterPro" id="IPR001901">
    <property type="entry name" value="Translocase_SecE/Sec61-g"/>
</dbReference>
<keyword evidence="3 8" id="KW-0812">Transmembrane</keyword>
<dbReference type="AlphaFoldDB" id="A0A0G1VFB3"/>